<reference evidence="2" key="1">
    <citation type="journal article" date="2014" name="Int. J. Syst. Evol. Microbiol.">
        <title>Complete genome sequence of Corynebacterium casei LMG S-19264T (=DSM 44701T), isolated from a smear-ripened cheese.</title>
        <authorList>
            <consortium name="US DOE Joint Genome Institute (JGI-PGF)"/>
            <person name="Walter F."/>
            <person name="Albersmeier A."/>
            <person name="Kalinowski J."/>
            <person name="Ruckert C."/>
        </authorList>
    </citation>
    <scope>NUCLEOTIDE SEQUENCE</scope>
    <source>
        <strain evidence="2">CGMCC 4.7403</strain>
    </source>
</reference>
<gene>
    <name evidence="2" type="ORF">GCM10017771_84080</name>
</gene>
<organism evidence="2 3">
    <name type="scientific">Streptomyces capitiformicae</name>
    <dbReference type="NCBI Taxonomy" id="2014920"/>
    <lineage>
        <taxon>Bacteria</taxon>
        <taxon>Bacillati</taxon>
        <taxon>Actinomycetota</taxon>
        <taxon>Actinomycetes</taxon>
        <taxon>Kitasatosporales</taxon>
        <taxon>Streptomycetaceae</taxon>
        <taxon>Streptomyces</taxon>
    </lineage>
</organism>
<protein>
    <recommendedName>
        <fullName evidence="4">Lipoprotein</fullName>
    </recommendedName>
</protein>
<dbReference type="Proteomes" id="UP000603227">
    <property type="component" value="Unassembled WGS sequence"/>
</dbReference>
<dbReference type="EMBL" id="BNAT01000051">
    <property type="protein sequence ID" value="GHE60858.1"/>
    <property type="molecule type" value="Genomic_DNA"/>
</dbReference>
<accession>A0A918ZNT0</accession>
<evidence type="ECO:0000256" key="1">
    <source>
        <dbReference type="SAM" id="MobiDB-lite"/>
    </source>
</evidence>
<name>A0A918ZNT0_9ACTN</name>
<proteinExistence type="predicted"/>
<feature type="compositionally biased region" description="Acidic residues" evidence="1">
    <location>
        <begin position="148"/>
        <end position="164"/>
    </location>
</feature>
<keyword evidence="3" id="KW-1185">Reference proteome</keyword>
<comment type="caution">
    <text evidence="2">The sequence shown here is derived from an EMBL/GenBank/DDBJ whole genome shotgun (WGS) entry which is preliminary data.</text>
</comment>
<dbReference type="InterPro" id="IPR046248">
    <property type="entry name" value="DUF6281"/>
</dbReference>
<dbReference type="PROSITE" id="PS51257">
    <property type="entry name" value="PROKAR_LIPOPROTEIN"/>
    <property type="match status" value="1"/>
</dbReference>
<evidence type="ECO:0000313" key="3">
    <source>
        <dbReference type="Proteomes" id="UP000603227"/>
    </source>
</evidence>
<reference evidence="2" key="2">
    <citation type="submission" date="2020-09" db="EMBL/GenBank/DDBJ databases">
        <authorList>
            <person name="Sun Q."/>
            <person name="Zhou Y."/>
        </authorList>
    </citation>
    <scope>NUCLEOTIDE SEQUENCE</scope>
    <source>
        <strain evidence="2">CGMCC 4.7403</strain>
    </source>
</reference>
<evidence type="ECO:0000313" key="2">
    <source>
        <dbReference type="EMBL" id="GHE60858.1"/>
    </source>
</evidence>
<feature type="region of interest" description="Disordered" evidence="1">
    <location>
        <begin position="122"/>
        <end position="172"/>
    </location>
</feature>
<dbReference type="AlphaFoldDB" id="A0A918ZNT0"/>
<evidence type="ECO:0008006" key="4">
    <source>
        <dbReference type="Google" id="ProtNLM"/>
    </source>
</evidence>
<dbReference type="Pfam" id="PF19797">
    <property type="entry name" value="DUF6281"/>
    <property type="match status" value="1"/>
</dbReference>
<sequence>MSDYGVRGTLATLVLPLVSLVMFPLATGCTVVTTSDGGGEGEASCAFAVEHDGRKYIDVGKVDYTLGAEVGTARDSICVDTGGSEEDTDADIPSEDLPVYEAYAIQGIDTDDAIAVRSSPESELSVMVHSPEDEPLTDAAERIFGADGDGDGDEDGDEDGDGDGEGGGSGQG</sequence>
<dbReference type="RefSeq" id="WP_189787698.1">
    <property type="nucleotide sequence ID" value="NZ_BNAT01000051.1"/>
</dbReference>